<dbReference type="EMBL" id="JBIMZQ010000108">
    <property type="protein sequence ID" value="KAL3656173.1"/>
    <property type="molecule type" value="Genomic_DNA"/>
</dbReference>
<evidence type="ECO:0000313" key="2">
    <source>
        <dbReference type="Proteomes" id="UP001632037"/>
    </source>
</evidence>
<dbReference type="AlphaFoldDB" id="A0ABD3EP32"/>
<comment type="caution">
    <text evidence="1">The sequence shown here is derived from an EMBL/GenBank/DDBJ whole genome shotgun (WGS) entry which is preliminary data.</text>
</comment>
<evidence type="ECO:0000313" key="1">
    <source>
        <dbReference type="EMBL" id="KAL3656173.1"/>
    </source>
</evidence>
<dbReference type="Proteomes" id="UP001632037">
    <property type="component" value="Unassembled WGS sequence"/>
</dbReference>
<proteinExistence type="predicted"/>
<reference evidence="1 2" key="1">
    <citation type="submission" date="2024-09" db="EMBL/GenBank/DDBJ databases">
        <title>Genome sequencing and assembly of Phytophthora oleae, isolate VK10A, causative agent of rot of olive drupes.</title>
        <authorList>
            <person name="Conti Taguali S."/>
            <person name="Riolo M."/>
            <person name="La Spada F."/>
            <person name="Cacciola S.O."/>
            <person name="Dionisio G."/>
        </authorList>
    </citation>
    <scope>NUCLEOTIDE SEQUENCE [LARGE SCALE GENOMIC DNA]</scope>
    <source>
        <strain evidence="1 2">VK10A</strain>
    </source>
</reference>
<accession>A0ABD3EP32</accession>
<gene>
    <name evidence="1" type="ORF">V7S43_018998</name>
</gene>
<name>A0ABD3EP32_9STRA</name>
<sequence length="97" mass="11163">MWGVGKAVIASLQLSTRKLQQGVAIQRMKFSNYDVISSGTCKNFRQYFDELPFNLPSVEMPLHTILLQKLYLPANVYLQPDYQSDLRICTNYGMNIK</sequence>
<keyword evidence="2" id="KW-1185">Reference proteome</keyword>
<organism evidence="1 2">
    <name type="scientific">Phytophthora oleae</name>
    <dbReference type="NCBI Taxonomy" id="2107226"/>
    <lineage>
        <taxon>Eukaryota</taxon>
        <taxon>Sar</taxon>
        <taxon>Stramenopiles</taxon>
        <taxon>Oomycota</taxon>
        <taxon>Peronosporomycetes</taxon>
        <taxon>Peronosporales</taxon>
        <taxon>Peronosporaceae</taxon>
        <taxon>Phytophthora</taxon>
    </lineage>
</organism>
<protein>
    <submittedName>
        <fullName evidence="1">Uncharacterized protein</fullName>
    </submittedName>
</protein>